<dbReference type="HAMAP" id="MF_01543">
    <property type="entry name" value="FTHFS"/>
    <property type="match status" value="1"/>
</dbReference>
<gene>
    <name evidence="21" type="ORF">CROQUDRAFT_655494</name>
</gene>
<evidence type="ECO:0000256" key="9">
    <source>
        <dbReference type="ARBA" id="ARBA00017592"/>
    </source>
</evidence>
<dbReference type="AlphaFoldDB" id="A0A9P6NL11"/>
<dbReference type="GO" id="GO:0035999">
    <property type="term" value="P:tetrahydrofolate interconversion"/>
    <property type="evidence" value="ECO:0007669"/>
    <property type="project" value="TreeGrafter"/>
</dbReference>
<dbReference type="OrthoDB" id="5126881at2759"/>
<dbReference type="GO" id="GO:0004488">
    <property type="term" value="F:methylenetetrahydrofolate dehydrogenase (NADP+) activity"/>
    <property type="evidence" value="ECO:0007669"/>
    <property type="project" value="UniProtKB-EC"/>
</dbReference>
<dbReference type="SUPFAM" id="SSF51735">
    <property type="entry name" value="NAD(P)-binding Rossmann-fold domains"/>
    <property type="match status" value="1"/>
</dbReference>
<dbReference type="Gene3D" id="3.40.50.10860">
    <property type="entry name" value="Leucine Dehydrogenase, chain A, domain 1"/>
    <property type="match status" value="1"/>
</dbReference>
<dbReference type="EC" id="6.3.4.3" evidence="6"/>
<accession>A0A9P6NL11</accession>
<dbReference type="PANTHER" id="PTHR48099">
    <property type="entry name" value="C-1-TETRAHYDROFOLATE SYNTHASE, CYTOPLASMIC-RELATED"/>
    <property type="match status" value="1"/>
</dbReference>
<dbReference type="PROSITE" id="PS00722">
    <property type="entry name" value="FTHFS_2"/>
    <property type="match status" value="1"/>
</dbReference>
<evidence type="ECO:0000259" key="20">
    <source>
        <dbReference type="Pfam" id="PF02882"/>
    </source>
</evidence>
<evidence type="ECO:0000256" key="14">
    <source>
        <dbReference type="ARBA" id="ARBA00022801"/>
    </source>
</evidence>
<dbReference type="FunFam" id="3.10.410.10:FF:000001">
    <property type="entry name" value="Putative formate--tetrahydrofolate ligase"/>
    <property type="match status" value="1"/>
</dbReference>
<evidence type="ECO:0000256" key="2">
    <source>
        <dbReference type="ARBA" id="ARBA00004777"/>
    </source>
</evidence>
<dbReference type="InterPro" id="IPR036291">
    <property type="entry name" value="NAD(P)-bd_dom_sf"/>
</dbReference>
<evidence type="ECO:0000256" key="8">
    <source>
        <dbReference type="ARBA" id="ARBA00012859"/>
    </source>
</evidence>
<dbReference type="CDD" id="cd01080">
    <property type="entry name" value="NAD_bind_m-THF_DH_Cyclohyd"/>
    <property type="match status" value="1"/>
</dbReference>
<dbReference type="InterPro" id="IPR020628">
    <property type="entry name" value="Formate_THF_ligase_CS"/>
</dbReference>
<evidence type="ECO:0000256" key="17">
    <source>
        <dbReference type="ARBA" id="ARBA00023002"/>
    </source>
</evidence>
<evidence type="ECO:0000313" key="21">
    <source>
        <dbReference type="EMBL" id="KAG0147914.1"/>
    </source>
</evidence>
<dbReference type="InterPro" id="IPR000672">
    <property type="entry name" value="THF_DH/CycHdrlase"/>
</dbReference>
<dbReference type="Pfam" id="PF00763">
    <property type="entry name" value="THF_DHG_CYH"/>
    <property type="match status" value="1"/>
</dbReference>
<dbReference type="InterPro" id="IPR020630">
    <property type="entry name" value="THF_DH/CycHdrlase_cat_dom"/>
</dbReference>
<dbReference type="HAMAP" id="MF_01576">
    <property type="entry name" value="THF_DHG_CYH"/>
    <property type="match status" value="1"/>
</dbReference>
<dbReference type="FunFam" id="3.40.50.10860:FF:000005">
    <property type="entry name" value="C-1-tetrahydrofolate synthase, cytoplasmic, putative"/>
    <property type="match status" value="1"/>
</dbReference>
<evidence type="ECO:0000313" key="22">
    <source>
        <dbReference type="Proteomes" id="UP000886653"/>
    </source>
</evidence>
<dbReference type="GO" id="GO:0005524">
    <property type="term" value="F:ATP binding"/>
    <property type="evidence" value="ECO:0007669"/>
    <property type="project" value="UniProtKB-KW"/>
</dbReference>
<reference evidence="21" key="1">
    <citation type="submission" date="2013-11" db="EMBL/GenBank/DDBJ databases">
        <title>Genome sequence of the fusiform rust pathogen reveals effectors for host alternation and coevolution with pine.</title>
        <authorList>
            <consortium name="DOE Joint Genome Institute"/>
            <person name="Smith K."/>
            <person name="Pendleton A."/>
            <person name="Kubisiak T."/>
            <person name="Anderson C."/>
            <person name="Salamov A."/>
            <person name="Aerts A."/>
            <person name="Riley R."/>
            <person name="Clum A."/>
            <person name="Lindquist E."/>
            <person name="Ence D."/>
            <person name="Campbell M."/>
            <person name="Kronenberg Z."/>
            <person name="Feau N."/>
            <person name="Dhillon B."/>
            <person name="Hamelin R."/>
            <person name="Burleigh J."/>
            <person name="Smith J."/>
            <person name="Yandell M."/>
            <person name="Nelson C."/>
            <person name="Grigoriev I."/>
            <person name="Davis J."/>
        </authorList>
    </citation>
    <scope>NUCLEOTIDE SEQUENCE</scope>
    <source>
        <strain evidence="21">G11</strain>
    </source>
</reference>
<dbReference type="InterPro" id="IPR020631">
    <property type="entry name" value="THF_DH/CycHdrlase_NAD-bd_dom"/>
</dbReference>
<keyword evidence="15" id="KW-0067">ATP-binding</keyword>
<keyword evidence="22" id="KW-1185">Reference proteome</keyword>
<dbReference type="PROSITE" id="PS00767">
    <property type="entry name" value="THF_DHG_CYH_2"/>
    <property type="match status" value="1"/>
</dbReference>
<evidence type="ECO:0000256" key="6">
    <source>
        <dbReference type="ARBA" id="ARBA00012295"/>
    </source>
</evidence>
<dbReference type="Gene3D" id="3.10.410.10">
    <property type="entry name" value="Formyltetrahydrofolate synthetase, domain 3"/>
    <property type="match status" value="1"/>
</dbReference>
<dbReference type="Proteomes" id="UP000886653">
    <property type="component" value="Unassembled WGS sequence"/>
</dbReference>
<dbReference type="GO" id="GO:0004329">
    <property type="term" value="F:formate-tetrahydrofolate ligase activity"/>
    <property type="evidence" value="ECO:0007669"/>
    <property type="project" value="UniProtKB-EC"/>
</dbReference>
<dbReference type="PRINTS" id="PR00085">
    <property type="entry name" value="THFDHDRGNASE"/>
</dbReference>
<dbReference type="GO" id="GO:0005829">
    <property type="term" value="C:cytosol"/>
    <property type="evidence" value="ECO:0007669"/>
    <property type="project" value="TreeGrafter"/>
</dbReference>
<feature type="domain" description="Tetrahydrofolate dehydrogenase/cyclohydrolase catalytic" evidence="19">
    <location>
        <begin position="10"/>
        <end position="125"/>
    </location>
</feature>
<evidence type="ECO:0000256" key="1">
    <source>
        <dbReference type="ARBA" id="ARBA00004496"/>
    </source>
</evidence>
<sequence length="944" mass="101960">MSTIDQNKIINGNQLAKQIRENVAKEISNDSSLKPTLAIIQQGDRPDSTTYVKMKKKAAEECQINFLHIIIPTEATEENVSKEILNLNMNPNIDGLLVQLPLSKHIGQEGERRITELISPEKDVDGFHAYNIGLLSSRASEPLFYPCTPAGVIKLIEQTDIKISGKHAVVLGRSDIVGSPVCALLRRKDATVTQCHSRTQNLSEILKTADIVVSAIGKPNLVKGDWIKPGAIVIDVGTNFIPDDTKKSGQRLVGDVDFDSVLPIASKITPVPGGVGPMTVAMLMENTLKSAKRRLEANKIRSIKPLKLDRLAKVPSDIEIAMSQTPKQISSLAKEIGILDSELELYGHSKAKVNLNILERLSHRKDGKYVVVAGITPTPLGEGKSTTTIGLVQALGAHLGKMAFATVRQPSQGPTFGIKGGAAGGGYSQVIPMDEFNLHLTGDIHATTAANNLLAAAIDTRYFHESTQSDTALFNRLCPIIKGKRKFAPIMLRRLKKLGIDINKTPEDLTEEEISKFVRLDIDPEKITWHRVVDTNDRFLRQITIGQGPAEQGREIKTGFDIAVASECMAVLALSNDLADMRERLGRMVVADSKSGVPITADDIGCAGAMAVLMKDAIKPNLMQTLEGTPVFVHAGPFANIAHGNSSILADRIALKLAGIEPGEPEERYGYVITEAGFGADIGMEKFCNIKCRVSGLKPNAVVLVATIRALKMHGGGPEVSPGKPLADVYTQENLEILEKGCSNLAKHIENARSMGIKVVVAINRFTNDTQAELALVEKLAIKAGADAAVSTNHWAEGGEGAISLAKALIQACEGDSSKDFKFLYDLDLSIKSKIEKISKEMYGANKVTYSDEAEKQIESYETQGFGGFPVCMAKTHLSLSADAKLKGRPEGFTIPIRTIKMSAGAGFLYPIVGDMQTMPGLSTRPGFFEQDIDLSTGQIIGLS</sequence>
<keyword evidence="12" id="KW-0436">Ligase</keyword>
<dbReference type="SUPFAM" id="SSF53223">
    <property type="entry name" value="Aminoacid dehydrogenase-like, N-terminal domain"/>
    <property type="match status" value="1"/>
</dbReference>
<keyword evidence="11" id="KW-0554">One-carbon metabolism</keyword>
<evidence type="ECO:0000256" key="12">
    <source>
        <dbReference type="ARBA" id="ARBA00022598"/>
    </source>
</evidence>
<evidence type="ECO:0000256" key="4">
    <source>
        <dbReference type="ARBA" id="ARBA00006985"/>
    </source>
</evidence>
<proteinExistence type="inferred from homology"/>
<dbReference type="InterPro" id="IPR000559">
    <property type="entry name" value="Formate_THF_ligase"/>
</dbReference>
<evidence type="ECO:0000256" key="3">
    <source>
        <dbReference type="ARBA" id="ARBA00005559"/>
    </source>
</evidence>
<keyword evidence="14" id="KW-0378">Hydrolase</keyword>
<protein>
    <recommendedName>
        <fullName evidence="9">C-1-tetrahydrofolate synthase, cytoplasmic</fullName>
        <ecNumber evidence="8">1.5.1.5</ecNumber>
        <ecNumber evidence="7">3.5.4.9</ecNumber>
        <ecNumber evidence="6">6.3.4.3</ecNumber>
    </recommendedName>
</protein>
<evidence type="ECO:0000256" key="5">
    <source>
        <dbReference type="ARBA" id="ARBA00011738"/>
    </source>
</evidence>
<evidence type="ECO:0000259" key="19">
    <source>
        <dbReference type="Pfam" id="PF00763"/>
    </source>
</evidence>
<dbReference type="InterPro" id="IPR046346">
    <property type="entry name" value="Aminoacid_DH-like_N_sf"/>
</dbReference>
<keyword evidence="16" id="KW-0521">NADP</keyword>
<keyword evidence="17" id="KW-0560">Oxidoreductase</keyword>
<evidence type="ECO:0000256" key="7">
    <source>
        <dbReference type="ARBA" id="ARBA00012776"/>
    </source>
</evidence>
<dbReference type="Gene3D" id="3.40.50.720">
    <property type="entry name" value="NAD(P)-binding Rossmann-like Domain"/>
    <property type="match status" value="1"/>
</dbReference>
<keyword evidence="18" id="KW-0511">Multifunctional enzyme</keyword>
<keyword evidence="13" id="KW-0547">Nucleotide-binding</keyword>
<dbReference type="EC" id="1.5.1.5" evidence="8"/>
<dbReference type="PROSITE" id="PS00721">
    <property type="entry name" value="FTHFS_1"/>
    <property type="match status" value="1"/>
</dbReference>
<dbReference type="FunFam" id="3.40.50.720:FF:000006">
    <property type="entry name" value="Bifunctional protein FolD"/>
    <property type="match status" value="1"/>
</dbReference>
<evidence type="ECO:0000256" key="11">
    <source>
        <dbReference type="ARBA" id="ARBA00022563"/>
    </source>
</evidence>
<dbReference type="EMBL" id="MU167242">
    <property type="protein sequence ID" value="KAG0147914.1"/>
    <property type="molecule type" value="Genomic_DNA"/>
</dbReference>
<dbReference type="FunFam" id="3.40.50.300:FF:001123">
    <property type="entry name" value="C-1-tetrahydrofolate synthase, cytoplasmic isoform X2"/>
    <property type="match status" value="1"/>
</dbReference>
<dbReference type="GO" id="GO:0004477">
    <property type="term" value="F:methenyltetrahydrofolate cyclohydrolase activity"/>
    <property type="evidence" value="ECO:0007669"/>
    <property type="project" value="UniProtKB-EC"/>
</dbReference>
<dbReference type="SUPFAM" id="SSF52540">
    <property type="entry name" value="P-loop containing nucleoside triphosphate hydrolases"/>
    <property type="match status" value="1"/>
</dbReference>
<dbReference type="Pfam" id="PF02882">
    <property type="entry name" value="THF_DHG_CYH_C"/>
    <property type="match status" value="1"/>
</dbReference>
<evidence type="ECO:0000256" key="10">
    <source>
        <dbReference type="ARBA" id="ARBA00022490"/>
    </source>
</evidence>
<comment type="caution">
    <text evidence="21">The sequence shown here is derived from an EMBL/GenBank/DDBJ whole genome shotgun (WGS) entry which is preliminary data.</text>
</comment>
<comment type="similarity">
    <text evidence="3">In the N-terminal section; belongs to the tetrahydrofolate dehydrogenase/cyclohydrolase family.</text>
</comment>
<comment type="subunit">
    <text evidence="5">Homodimer.</text>
</comment>
<dbReference type="CDD" id="cd00477">
    <property type="entry name" value="FTHFS"/>
    <property type="match status" value="1"/>
</dbReference>
<feature type="domain" description="Tetrahydrofolate dehydrogenase/cyclohydrolase NAD(P)-binding" evidence="20">
    <location>
        <begin position="146"/>
        <end position="294"/>
    </location>
</feature>
<comment type="subcellular location">
    <subcellularLocation>
        <location evidence="1">Cytoplasm</location>
    </subcellularLocation>
</comment>
<evidence type="ECO:0000256" key="13">
    <source>
        <dbReference type="ARBA" id="ARBA00022741"/>
    </source>
</evidence>
<evidence type="ECO:0000256" key="16">
    <source>
        <dbReference type="ARBA" id="ARBA00022857"/>
    </source>
</evidence>
<organism evidence="21 22">
    <name type="scientific">Cronartium quercuum f. sp. fusiforme G11</name>
    <dbReference type="NCBI Taxonomy" id="708437"/>
    <lineage>
        <taxon>Eukaryota</taxon>
        <taxon>Fungi</taxon>
        <taxon>Dikarya</taxon>
        <taxon>Basidiomycota</taxon>
        <taxon>Pucciniomycotina</taxon>
        <taxon>Pucciniomycetes</taxon>
        <taxon>Pucciniales</taxon>
        <taxon>Coleosporiaceae</taxon>
        <taxon>Cronartium</taxon>
    </lineage>
</organism>
<keyword evidence="10" id="KW-0963">Cytoplasm</keyword>
<comment type="pathway">
    <text evidence="2">One-carbon metabolism; tetrahydrofolate interconversion.</text>
</comment>
<comment type="similarity">
    <text evidence="4">In the C-terminal section; belongs to the formate--tetrahydrofolate ligase family.</text>
</comment>
<dbReference type="Gene3D" id="3.40.50.300">
    <property type="entry name" value="P-loop containing nucleotide triphosphate hydrolases"/>
    <property type="match status" value="2"/>
</dbReference>
<evidence type="ECO:0000256" key="18">
    <source>
        <dbReference type="ARBA" id="ARBA00023268"/>
    </source>
</evidence>
<evidence type="ECO:0000256" key="15">
    <source>
        <dbReference type="ARBA" id="ARBA00022840"/>
    </source>
</evidence>
<dbReference type="FunFam" id="3.40.50.300:FF:000245">
    <property type="entry name" value="C-1-tetrahydrofolate synthase, cytoplasmic"/>
    <property type="match status" value="1"/>
</dbReference>
<dbReference type="InterPro" id="IPR027417">
    <property type="entry name" value="P-loop_NTPase"/>
</dbReference>
<dbReference type="PANTHER" id="PTHR48099:SF5">
    <property type="entry name" value="C-1-TETRAHYDROFOLATE SYNTHASE, CYTOPLASMIC"/>
    <property type="match status" value="1"/>
</dbReference>
<name>A0A9P6NL11_9BASI</name>
<dbReference type="EC" id="3.5.4.9" evidence="7"/>
<dbReference type="Pfam" id="PF01268">
    <property type="entry name" value="FTHFS"/>
    <property type="match status" value="1"/>
</dbReference>
<dbReference type="InterPro" id="IPR020867">
    <property type="entry name" value="THF_DH/CycHdrlase_CS"/>
</dbReference>